<protein>
    <submittedName>
        <fullName evidence="3">Peptidase, A24 type IV prepilin peptidase domain protein</fullName>
    </submittedName>
</protein>
<feature type="transmembrane region" description="Helical" evidence="1">
    <location>
        <begin position="56"/>
        <end position="74"/>
    </location>
</feature>
<gene>
    <name evidence="3" type="ORF">L497_2506</name>
</gene>
<name>A0A158M0K6_9BORD</name>
<proteinExistence type="predicted"/>
<dbReference type="GO" id="GO:0004190">
    <property type="term" value="F:aspartic-type endopeptidase activity"/>
    <property type="evidence" value="ECO:0007669"/>
    <property type="project" value="InterPro"/>
</dbReference>
<dbReference type="Pfam" id="PF01478">
    <property type="entry name" value="Peptidase_A24"/>
    <property type="match status" value="1"/>
</dbReference>
<dbReference type="Gene3D" id="1.20.120.1220">
    <property type="match status" value="1"/>
</dbReference>
<accession>A0A158M0K6</accession>
<sequence length="88" mass="9759">MGAGDVKYLAVIGLWLGLMPWLMVLVLASVPAGIHALCQAWGVLRHPRRARRGVPYAAYLALVALSLAVMPSSWPWCSWCSSWWFTAF</sequence>
<evidence type="ECO:0000259" key="2">
    <source>
        <dbReference type="Pfam" id="PF01478"/>
    </source>
</evidence>
<feature type="transmembrane region" description="Helical" evidence="1">
    <location>
        <begin position="20"/>
        <end position="44"/>
    </location>
</feature>
<dbReference type="RefSeq" id="WP_017685647.1">
    <property type="nucleotide sequence ID" value="NZ_JFZZ01000143.1"/>
</dbReference>
<reference evidence="3 4" key="1">
    <citation type="submission" date="2014-03" db="EMBL/GenBank/DDBJ databases">
        <title>Genome sequence of Bordetella holmseii.</title>
        <authorList>
            <person name="Harvill E."/>
            <person name="Goodfield L.L."/>
            <person name="Ivanov Y."/>
            <person name="Meyer J.A."/>
            <person name="Newth C."/>
            <person name="Cassiday P."/>
            <person name="Tondella M.L."/>
            <person name="Liao P."/>
            <person name="Zimmerman J."/>
            <person name="Meert K."/>
            <person name="Wessel D."/>
            <person name="Berger J."/>
            <person name="Dean J.M."/>
            <person name="Holubkov R."/>
            <person name="Burr J."/>
            <person name="Liu T."/>
            <person name="Brinkac L.M."/>
            <person name="Sanka R."/>
            <person name="Kim M."/>
            <person name="Losada L."/>
        </authorList>
    </citation>
    <scope>NUCLEOTIDE SEQUENCE [LARGE SCALE GENOMIC DNA]</scope>
    <source>
        <strain evidence="3 4">CDC-H585-BH</strain>
    </source>
</reference>
<keyword evidence="1" id="KW-0472">Membrane</keyword>
<feature type="domain" description="Prepilin type IV endopeptidase peptidase" evidence="2">
    <location>
        <begin position="1"/>
        <end position="36"/>
    </location>
</feature>
<dbReference type="InterPro" id="IPR000045">
    <property type="entry name" value="Prepilin_IV_endopep_pep"/>
</dbReference>
<dbReference type="EMBL" id="JFZZ01000143">
    <property type="protein sequence ID" value="KAK86981.1"/>
    <property type="molecule type" value="Genomic_DNA"/>
</dbReference>
<dbReference type="GO" id="GO:0016020">
    <property type="term" value="C:membrane"/>
    <property type="evidence" value="ECO:0007669"/>
    <property type="project" value="InterPro"/>
</dbReference>
<evidence type="ECO:0000256" key="1">
    <source>
        <dbReference type="SAM" id="Phobius"/>
    </source>
</evidence>
<comment type="caution">
    <text evidence="3">The sequence shown here is derived from an EMBL/GenBank/DDBJ whole genome shotgun (WGS) entry which is preliminary data.</text>
</comment>
<dbReference type="PATRIC" id="fig|1331206.3.peg.3496"/>
<keyword evidence="1" id="KW-0812">Transmembrane</keyword>
<dbReference type="AlphaFoldDB" id="A0A158M0K6"/>
<evidence type="ECO:0000313" key="3">
    <source>
        <dbReference type="EMBL" id="KAK86981.1"/>
    </source>
</evidence>
<dbReference type="Proteomes" id="UP000026682">
    <property type="component" value="Unassembled WGS sequence"/>
</dbReference>
<organism evidence="3 4">
    <name type="scientific">Bordetella holmesii CDC-H585-BH</name>
    <dbReference type="NCBI Taxonomy" id="1331206"/>
    <lineage>
        <taxon>Bacteria</taxon>
        <taxon>Pseudomonadati</taxon>
        <taxon>Pseudomonadota</taxon>
        <taxon>Betaproteobacteria</taxon>
        <taxon>Burkholderiales</taxon>
        <taxon>Alcaligenaceae</taxon>
        <taxon>Bordetella</taxon>
    </lineage>
</organism>
<evidence type="ECO:0000313" key="4">
    <source>
        <dbReference type="Proteomes" id="UP000026682"/>
    </source>
</evidence>
<dbReference type="GeneID" id="93118768"/>
<keyword evidence="1" id="KW-1133">Transmembrane helix</keyword>